<dbReference type="GO" id="GO:0006401">
    <property type="term" value="P:RNA catabolic process"/>
    <property type="evidence" value="ECO:0007669"/>
    <property type="project" value="TreeGrafter"/>
</dbReference>
<reference evidence="8 9" key="1">
    <citation type="submission" date="2023-03" db="EMBL/GenBank/DDBJ databases">
        <title>Mating type loci evolution in Malassezia.</title>
        <authorList>
            <person name="Coelho M.A."/>
        </authorList>
    </citation>
    <scope>NUCLEOTIDE SEQUENCE [LARGE SCALE GENOMIC DNA]</scope>
    <source>
        <strain evidence="8 9">CBS 9725</strain>
    </source>
</reference>
<keyword evidence="3" id="KW-0539">Nucleus</keyword>
<dbReference type="GO" id="GO:0005654">
    <property type="term" value="C:nucleoplasm"/>
    <property type="evidence" value="ECO:0007669"/>
    <property type="project" value="TreeGrafter"/>
</dbReference>
<dbReference type="InterPro" id="IPR041195">
    <property type="entry name" value="Rnh202_N"/>
</dbReference>
<feature type="domain" description="Rnh202 triple barrel" evidence="7">
    <location>
        <begin position="16"/>
        <end position="89"/>
    </location>
</feature>
<dbReference type="PANTHER" id="PTHR13383:SF11">
    <property type="entry name" value="RIBONUCLEASE H2 SUBUNIT B"/>
    <property type="match status" value="1"/>
</dbReference>
<organism evidence="8 9">
    <name type="scientific">Malassezia yamatoensis</name>
    <dbReference type="NCBI Taxonomy" id="253288"/>
    <lineage>
        <taxon>Eukaryota</taxon>
        <taxon>Fungi</taxon>
        <taxon>Dikarya</taxon>
        <taxon>Basidiomycota</taxon>
        <taxon>Ustilaginomycotina</taxon>
        <taxon>Malasseziomycetes</taxon>
        <taxon>Malasseziales</taxon>
        <taxon>Malasseziaceae</taxon>
        <taxon>Malassezia</taxon>
    </lineage>
</organism>
<evidence type="ECO:0000313" key="8">
    <source>
        <dbReference type="EMBL" id="WFD01034.1"/>
    </source>
</evidence>
<evidence type="ECO:0000256" key="2">
    <source>
        <dbReference type="ARBA" id="ARBA00019062"/>
    </source>
</evidence>
<proteinExistence type="predicted"/>
<evidence type="ECO:0000256" key="1">
    <source>
        <dbReference type="ARBA" id="ARBA00004123"/>
    </source>
</evidence>
<sequence>MNLSECIPVVHPEIQEERIFRLPHPRTHVPTYYVMDQSHMRTYEMLVVRPEPPQARSWFVGSAQDAAPNSTSPGTVLKDGGLRLFSPIDPFFIVVGLIAEVESKHFCPLEDLAEAAADLHAGRRAQILAKDLDPQHSDLWPDIVPFLLQDWVASHLERVCDTQDDPSIGSVIYRLNWEKVFDELQAKLARLTSCSLLDSAPETIGRQVRKKVANVHTATQSEWQEAQTQVAYDTIQGYVAPWITERWRNTTKSSEKIKR</sequence>
<dbReference type="EMBL" id="CP119949">
    <property type="protein sequence ID" value="WFD01034.1"/>
    <property type="molecule type" value="Genomic_DNA"/>
</dbReference>
<gene>
    <name evidence="8" type="ORF">MYAM1_003794</name>
</gene>
<evidence type="ECO:0000256" key="4">
    <source>
        <dbReference type="ARBA" id="ARBA00024778"/>
    </source>
</evidence>
<dbReference type="Proteomes" id="UP001219567">
    <property type="component" value="Chromosome 7"/>
</dbReference>
<accession>A0AAJ5YXF8</accession>
<dbReference type="Pfam" id="PF09468">
    <property type="entry name" value="RNase_H2-Ydr279"/>
    <property type="match status" value="1"/>
</dbReference>
<feature type="domain" description="Ribonuclease H2 subunit B wHTH" evidence="6">
    <location>
        <begin position="92"/>
        <end position="234"/>
    </location>
</feature>
<dbReference type="GO" id="GO:0032299">
    <property type="term" value="C:ribonuclease H2 complex"/>
    <property type="evidence" value="ECO:0007669"/>
    <property type="project" value="InterPro"/>
</dbReference>
<dbReference type="PANTHER" id="PTHR13383">
    <property type="entry name" value="RIBONUCLEASE H2 SUBUNIT B"/>
    <property type="match status" value="1"/>
</dbReference>
<dbReference type="AlphaFoldDB" id="A0AAJ5YXF8"/>
<dbReference type="Pfam" id="PF17745">
    <property type="entry name" value="Ydr279_N"/>
    <property type="match status" value="1"/>
</dbReference>
<keyword evidence="9" id="KW-1185">Reference proteome</keyword>
<evidence type="ECO:0000259" key="6">
    <source>
        <dbReference type="Pfam" id="PF09468"/>
    </source>
</evidence>
<name>A0AAJ5YXF8_9BASI</name>
<dbReference type="InterPro" id="IPR019024">
    <property type="entry name" value="RNase_H2_suB_wHTH"/>
</dbReference>
<comment type="function">
    <text evidence="4">Non catalytic subunit of RNase H2, an endonuclease that specifically degrades the RNA of RNA:DNA hybrids. Participates in DNA replication, possibly by mediating the removal of lagging-strand Okazaki fragment RNA primers during DNA replication. Mediates the excision of single ribonucleotides from DNA:RNA duplexes.</text>
</comment>
<protein>
    <recommendedName>
        <fullName evidence="2">Ribonuclease H2 subunit B</fullName>
    </recommendedName>
    <alternativeName>
        <fullName evidence="5">Ribonuclease HI subunit B</fullName>
    </alternativeName>
</protein>
<evidence type="ECO:0000256" key="3">
    <source>
        <dbReference type="ARBA" id="ARBA00023242"/>
    </source>
</evidence>
<dbReference type="InterPro" id="IPR040456">
    <property type="entry name" value="RNase_H2_suB"/>
</dbReference>
<comment type="subcellular location">
    <subcellularLocation>
        <location evidence="1">Nucleus</location>
    </subcellularLocation>
</comment>
<evidence type="ECO:0000259" key="7">
    <source>
        <dbReference type="Pfam" id="PF17745"/>
    </source>
</evidence>
<evidence type="ECO:0000256" key="5">
    <source>
        <dbReference type="ARBA" id="ARBA00033464"/>
    </source>
</evidence>
<dbReference type="Gene3D" id="1.10.20.120">
    <property type="match status" value="1"/>
</dbReference>
<evidence type="ECO:0000313" key="9">
    <source>
        <dbReference type="Proteomes" id="UP001219567"/>
    </source>
</evidence>
<dbReference type="Gene3D" id="2.20.25.530">
    <property type="match status" value="1"/>
</dbReference>